<evidence type="ECO:0000313" key="6">
    <source>
        <dbReference type="RefSeq" id="XP_016928794.2"/>
    </source>
</evidence>
<dbReference type="GO" id="GO:0006508">
    <property type="term" value="P:proteolysis"/>
    <property type="evidence" value="ECO:0007669"/>
    <property type="project" value="InterPro"/>
</dbReference>
<feature type="domain" description="Peptidase S1" evidence="4">
    <location>
        <begin position="46"/>
        <end position="284"/>
    </location>
</feature>
<dbReference type="InterPro" id="IPR009003">
    <property type="entry name" value="Peptidase_S1_PA"/>
</dbReference>
<evidence type="ECO:0000313" key="5">
    <source>
        <dbReference type="Proteomes" id="UP001652628"/>
    </source>
</evidence>
<dbReference type="Proteomes" id="UP001652628">
    <property type="component" value="Chromosome 2R"/>
</dbReference>
<gene>
    <name evidence="6" type="primary">LOC108009173</name>
</gene>
<feature type="chain" id="PRO_5045034987" evidence="3">
    <location>
        <begin position="23"/>
        <end position="284"/>
    </location>
</feature>
<evidence type="ECO:0000256" key="2">
    <source>
        <dbReference type="ARBA" id="ARBA00024195"/>
    </source>
</evidence>
<reference evidence="6" key="1">
    <citation type="submission" date="2025-08" db="UniProtKB">
        <authorList>
            <consortium name="RefSeq"/>
        </authorList>
    </citation>
    <scope>IDENTIFICATION</scope>
</reference>
<dbReference type="Pfam" id="PF00089">
    <property type="entry name" value="Trypsin"/>
    <property type="match status" value="1"/>
</dbReference>
<dbReference type="GO" id="GO:0004252">
    <property type="term" value="F:serine-type endopeptidase activity"/>
    <property type="evidence" value="ECO:0007669"/>
    <property type="project" value="InterPro"/>
</dbReference>
<dbReference type="GeneID" id="108009173"/>
<keyword evidence="5" id="KW-1185">Reference proteome</keyword>
<dbReference type="Gene3D" id="2.40.10.10">
    <property type="entry name" value="Trypsin-like serine proteases"/>
    <property type="match status" value="1"/>
</dbReference>
<proteinExistence type="inferred from homology"/>
<evidence type="ECO:0000256" key="3">
    <source>
        <dbReference type="SAM" id="SignalP"/>
    </source>
</evidence>
<evidence type="ECO:0000259" key="4">
    <source>
        <dbReference type="PROSITE" id="PS50240"/>
    </source>
</evidence>
<dbReference type="AlphaFoldDB" id="A0AB39Z5H2"/>
<keyword evidence="3" id="KW-0732">Signal</keyword>
<dbReference type="InterPro" id="IPR043504">
    <property type="entry name" value="Peptidase_S1_PA_chymotrypsin"/>
</dbReference>
<dbReference type="SUPFAM" id="SSF50494">
    <property type="entry name" value="Trypsin-like serine proteases"/>
    <property type="match status" value="1"/>
</dbReference>
<name>A0AB39Z5H2_DROSZ</name>
<dbReference type="SMART" id="SM00020">
    <property type="entry name" value="Tryp_SPc"/>
    <property type="match status" value="1"/>
</dbReference>
<protein>
    <submittedName>
        <fullName evidence="6">Trypsin I-P1</fullName>
    </submittedName>
</protein>
<sequence length="284" mass="32403">MFHSALLAFKYLLLLLITMSTAQFQEQEQNLDRNLYITGDYHQNVVSIRTRKHIRNWGDNHFCAGSILSARWVVTAGCCVSTQPVNTPKKASTRKNMKVVVFTHQRLKKPLEENVFDVEKVVLDKASEGGCSKLAMLKLEKDVTGQRFAMKLPKQEMNSTWLCRTLGWGRMYYNGPYSDELLQLRTQKSTTYKCKSDCNSCLCMGSFTGKGNMCQMDMGSPLFCGHTIYGVARRVFVCEDEGFLVYTSIYHERKFIEETLSAAPSQGKSRQTMIFIVTLLLTWS</sequence>
<keyword evidence="1" id="KW-1015">Disulfide bond</keyword>
<dbReference type="InterPro" id="IPR001254">
    <property type="entry name" value="Trypsin_dom"/>
</dbReference>
<comment type="similarity">
    <text evidence="2">Belongs to the peptidase S1 family. CLIP subfamily.</text>
</comment>
<dbReference type="RefSeq" id="XP_016928794.2">
    <property type="nucleotide sequence ID" value="XM_017073305.4"/>
</dbReference>
<organism evidence="5 6">
    <name type="scientific">Drosophila suzukii</name>
    <name type="common">Spotted-wing drosophila fruit fly</name>
    <dbReference type="NCBI Taxonomy" id="28584"/>
    <lineage>
        <taxon>Eukaryota</taxon>
        <taxon>Metazoa</taxon>
        <taxon>Ecdysozoa</taxon>
        <taxon>Arthropoda</taxon>
        <taxon>Hexapoda</taxon>
        <taxon>Insecta</taxon>
        <taxon>Pterygota</taxon>
        <taxon>Neoptera</taxon>
        <taxon>Endopterygota</taxon>
        <taxon>Diptera</taxon>
        <taxon>Brachycera</taxon>
        <taxon>Muscomorpha</taxon>
        <taxon>Ephydroidea</taxon>
        <taxon>Drosophilidae</taxon>
        <taxon>Drosophila</taxon>
        <taxon>Sophophora</taxon>
    </lineage>
</organism>
<feature type="signal peptide" evidence="3">
    <location>
        <begin position="1"/>
        <end position="22"/>
    </location>
</feature>
<accession>A0AB39Z5H2</accession>
<dbReference type="PROSITE" id="PS50240">
    <property type="entry name" value="TRYPSIN_DOM"/>
    <property type="match status" value="1"/>
</dbReference>
<evidence type="ECO:0000256" key="1">
    <source>
        <dbReference type="ARBA" id="ARBA00023157"/>
    </source>
</evidence>
<dbReference type="InterPro" id="IPR051487">
    <property type="entry name" value="Ser/Thr_Proteases_Immune/Dev"/>
</dbReference>
<dbReference type="PANTHER" id="PTHR24256">
    <property type="entry name" value="TRYPTASE-RELATED"/>
    <property type="match status" value="1"/>
</dbReference>